<dbReference type="PANTHER" id="PTHR33990">
    <property type="entry name" value="PROTEIN YJDN-RELATED"/>
    <property type="match status" value="1"/>
</dbReference>
<evidence type="ECO:0000313" key="3">
    <source>
        <dbReference type="Proteomes" id="UP001500902"/>
    </source>
</evidence>
<dbReference type="SUPFAM" id="SSF54593">
    <property type="entry name" value="Glyoxalase/Bleomycin resistance protein/Dihydroxybiphenyl dioxygenase"/>
    <property type="match status" value="1"/>
</dbReference>
<organism evidence="2 3">
    <name type="scientific">Nonomuraea antimicrobica</name>
    <dbReference type="NCBI Taxonomy" id="561173"/>
    <lineage>
        <taxon>Bacteria</taxon>
        <taxon>Bacillati</taxon>
        <taxon>Actinomycetota</taxon>
        <taxon>Actinomycetes</taxon>
        <taxon>Streptosporangiales</taxon>
        <taxon>Streptosporangiaceae</taxon>
        <taxon>Nonomuraea</taxon>
    </lineage>
</organism>
<dbReference type="InterPro" id="IPR029068">
    <property type="entry name" value="Glyas_Bleomycin-R_OHBP_Dase"/>
</dbReference>
<comment type="caution">
    <text evidence="2">The sequence shown here is derived from an EMBL/GenBank/DDBJ whole genome shotgun (WGS) entry which is preliminary data.</text>
</comment>
<proteinExistence type="predicted"/>
<dbReference type="PIRSF" id="PIRSF021700">
    <property type="entry name" value="3_dmu_93_MTrfase"/>
    <property type="match status" value="1"/>
</dbReference>
<keyword evidence="3" id="KW-1185">Reference proteome</keyword>
<reference evidence="3" key="1">
    <citation type="journal article" date="2019" name="Int. J. Syst. Evol. Microbiol.">
        <title>The Global Catalogue of Microorganisms (GCM) 10K type strain sequencing project: providing services to taxonomists for standard genome sequencing and annotation.</title>
        <authorList>
            <consortium name="The Broad Institute Genomics Platform"/>
            <consortium name="The Broad Institute Genome Sequencing Center for Infectious Disease"/>
            <person name="Wu L."/>
            <person name="Ma J."/>
        </authorList>
    </citation>
    <scope>NUCLEOTIDE SEQUENCE [LARGE SCALE GENOMIC DNA]</scope>
    <source>
        <strain evidence="3">JCM 16904</strain>
    </source>
</reference>
<dbReference type="CDD" id="cd06588">
    <property type="entry name" value="PhnB_like"/>
    <property type="match status" value="1"/>
</dbReference>
<evidence type="ECO:0000259" key="1">
    <source>
        <dbReference type="Pfam" id="PF06983"/>
    </source>
</evidence>
<dbReference type="Gene3D" id="3.10.180.10">
    <property type="entry name" value="2,3-Dihydroxybiphenyl 1,2-Dioxygenase, domain 1"/>
    <property type="match status" value="1"/>
</dbReference>
<evidence type="ECO:0000313" key="2">
    <source>
        <dbReference type="EMBL" id="GAA3693770.1"/>
    </source>
</evidence>
<dbReference type="InterPro" id="IPR028973">
    <property type="entry name" value="PhnB-like"/>
</dbReference>
<feature type="domain" description="PhnB-like" evidence="1">
    <location>
        <begin position="2"/>
        <end position="117"/>
    </location>
</feature>
<accession>A0ABP7CQP7</accession>
<dbReference type="RefSeq" id="WP_344887445.1">
    <property type="nucleotide sequence ID" value="NZ_BAAAZP010000140.1"/>
</dbReference>
<dbReference type="EMBL" id="BAAAZP010000140">
    <property type="protein sequence ID" value="GAA3693770.1"/>
    <property type="molecule type" value="Genomic_DNA"/>
</dbReference>
<dbReference type="PANTHER" id="PTHR33990:SF2">
    <property type="entry name" value="PHNB-LIKE DOMAIN-CONTAINING PROTEIN"/>
    <property type="match status" value="1"/>
</dbReference>
<dbReference type="InterPro" id="IPR009725">
    <property type="entry name" value="3_dmu_93_MTrfase"/>
</dbReference>
<dbReference type="Proteomes" id="UP001500902">
    <property type="component" value="Unassembled WGS sequence"/>
</dbReference>
<dbReference type="Pfam" id="PF06983">
    <property type="entry name" value="3-dmu-9_3-mt"/>
    <property type="match status" value="1"/>
</dbReference>
<sequence>MQKITTYLWFDNQAEEAATFYSSLFADSRILEVQRYGEAGPGPAGTAMTVSFELSGQRFVALNGGPEFTFTEAISLYVDCETQEEVDELWARLTADGGQESQCGWLKDRWGLSWQIIPRQLPELLGHPDPAKAQQVMKAMLGMHKIDLQALREAAGSA</sequence>
<gene>
    <name evidence="2" type="ORF">GCM10022224_069050</name>
</gene>
<name>A0ABP7CQP7_9ACTN</name>
<protein>
    <submittedName>
        <fullName evidence="2">VOC family protein</fullName>
    </submittedName>
</protein>